<protein>
    <recommendedName>
        <fullName evidence="1">Integrase core domain-containing protein</fullName>
    </recommendedName>
</protein>
<evidence type="ECO:0000313" key="2">
    <source>
        <dbReference type="Proteomes" id="UP000887566"/>
    </source>
</evidence>
<evidence type="ECO:0000259" key="1">
    <source>
        <dbReference type="Pfam" id="PF24764"/>
    </source>
</evidence>
<name>A0A914WP02_9BILA</name>
<dbReference type="InterPro" id="IPR058913">
    <property type="entry name" value="Integrase_dom_put"/>
</dbReference>
<dbReference type="WBParaSite" id="PSAMB.scaffold4420size14684.g24283.t1">
    <property type="protein sequence ID" value="PSAMB.scaffold4420size14684.g24283.t1"/>
    <property type="gene ID" value="PSAMB.scaffold4420size14684.g24283"/>
</dbReference>
<reference evidence="3" key="1">
    <citation type="submission" date="2022-11" db="UniProtKB">
        <authorList>
            <consortium name="WormBaseParasite"/>
        </authorList>
    </citation>
    <scope>IDENTIFICATION</scope>
</reference>
<dbReference type="PANTHER" id="PTHR46791:SF5">
    <property type="entry name" value="CLR5 DOMAIN-CONTAINING PROTEIN-RELATED"/>
    <property type="match status" value="1"/>
</dbReference>
<proteinExistence type="predicted"/>
<keyword evidence="2" id="KW-1185">Reference proteome</keyword>
<dbReference type="Proteomes" id="UP000887566">
    <property type="component" value="Unplaced"/>
</dbReference>
<dbReference type="Pfam" id="PF24764">
    <property type="entry name" value="rva_4"/>
    <property type="match status" value="1"/>
</dbReference>
<dbReference type="PANTHER" id="PTHR46791">
    <property type="entry name" value="EXPRESSED PROTEIN"/>
    <property type="match status" value="1"/>
</dbReference>
<feature type="domain" description="Integrase core" evidence="1">
    <location>
        <begin position="140"/>
        <end position="305"/>
    </location>
</feature>
<sequence>MPVLQWLNPDYVQGLFESGICSTVEEARNYICESYPQQKSFTSHTLLIFLNQNEISYKKPLSKEELEEQVRIATSEIGGVAGRKAMQGYLRSKNIHASQERISNAQKIVGQVYFENRRQDAQRQLNPRPYHATCFGYNLHFDQNEKLVEYGIVFVMAVDGKSAFITRASIMPRKNNITIYDQVFAASVVDFGLWDQTIQDCGREFFLSIFIQDYLKDFRVKPNTERSRPPFRQVTSCKNNRVERVWQEVNARVGFPIKFAFVEMEENNMLSRLDLTHMFATSIVGCSVARVLYQRFIDGWNNRSVPKKLIPAQYILSKGNFILPAGTLPTAAAAAELYRNCDGRLTDESQFGKDLLSASPEKQERRDAMFWEEINTTFGGIENIANYTTNNQYHLLQQAVIKFIEIGLFVASQ</sequence>
<accession>A0A914WP02</accession>
<evidence type="ECO:0000313" key="3">
    <source>
        <dbReference type="WBParaSite" id="PSAMB.scaffold4420size14684.g24283.t1"/>
    </source>
</evidence>
<organism evidence="2 3">
    <name type="scientific">Plectus sambesii</name>
    <dbReference type="NCBI Taxonomy" id="2011161"/>
    <lineage>
        <taxon>Eukaryota</taxon>
        <taxon>Metazoa</taxon>
        <taxon>Ecdysozoa</taxon>
        <taxon>Nematoda</taxon>
        <taxon>Chromadorea</taxon>
        <taxon>Plectida</taxon>
        <taxon>Plectina</taxon>
        <taxon>Plectoidea</taxon>
        <taxon>Plectidae</taxon>
        <taxon>Plectus</taxon>
    </lineage>
</organism>
<dbReference type="AlphaFoldDB" id="A0A914WP02"/>